<dbReference type="RefSeq" id="WP_107644515.1">
    <property type="nucleotide sequence ID" value="NZ_CP120099.1"/>
</dbReference>
<sequence>MENSILWSRKFIPVYFIVAFLSFALFKFYIQTDNYSVYILVILVLGLGIASCMYNFKKNKNQHSK</sequence>
<evidence type="ECO:0000313" key="2">
    <source>
        <dbReference type="EMBL" id="PTK57759.1"/>
    </source>
</evidence>
<organism evidence="2 3">
    <name type="scientific">Staphylococcus nepalensis</name>
    <dbReference type="NCBI Taxonomy" id="214473"/>
    <lineage>
        <taxon>Bacteria</taxon>
        <taxon>Bacillati</taxon>
        <taxon>Bacillota</taxon>
        <taxon>Bacilli</taxon>
        <taxon>Bacillales</taxon>
        <taxon>Staphylococcaceae</taxon>
        <taxon>Staphylococcus</taxon>
    </lineage>
</organism>
<protein>
    <submittedName>
        <fullName evidence="2">Uncharacterized protein</fullName>
    </submittedName>
</protein>
<dbReference type="OrthoDB" id="2406094at2"/>
<gene>
    <name evidence="2" type="ORF">BUZ61_12010</name>
</gene>
<evidence type="ECO:0000256" key="1">
    <source>
        <dbReference type="SAM" id="Phobius"/>
    </source>
</evidence>
<keyword evidence="1" id="KW-0812">Transmembrane</keyword>
<dbReference type="EMBL" id="PZHR01000094">
    <property type="protein sequence ID" value="PTK57759.1"/>
    <property type="molecule type" value="Genomic_DNA"/>
</dbReference>
<name>A0A2T4S7W9_9STAP</name>
<comment type="caution">
    <text evidence="2">The sequence shown here is derived from an EMBL/GenBank/DDBJ whole genome shotgun (WGS) entry which is preliminary data.</text>
</comment>
<dbReference type="AlphaFoldDB" id="A0A2T4S7W9"/>
<accession>A0A2T4S7W9</accession>
<feature type="transmembrane region" description="Helical" evidence="1">
    <location>
        <begin position="36"/>
        <end position="56"/>
    </location>
</feature>
<dbReference type="Proteomes" id="UP000240400">
    <property type="component" value="Unassembled WGS sequence"/>
</dbReference>
<feature type="transmembrane region" description="Helical" evidence="1">
    <location>
        <begin position="12"/>
        <end position="30"/>
    </location>
</feature>
<proteinExistence type="predicted"/>
<evidence type="ECO:0000313" key="3">
    <source>
        <dbReference type="Proteomes" id="UP000240400"/>
    </source>
</evidence>
<reference evidence="2 3" key="1">
    <citation type="journal article" date="2016" name="Front. Microbiol.">
        <title>Comprehensive Phylogenetic Analysis of Bovine Non-aureus Staphylococci Species Based on Whole-Genome Sequencing.</title>
        <authorList>
            <person name="Naushad S."/>
            <person name="Barkema H.W."/>
            <person name="Luby C."/>
            <person name="Condas L.A."/>
            <person name="Nobrega D.B."/>
            <person name="Carson D.A."/>
            <person name="De Buck J."/>
        </authorList>
    </citation>
    <scope>NUCLEOTIDE SEQUENCE [LARGE SCALE GENOMIC DNA]</scope>
    <source>
        <strain evidence="2 3">SNUC 4337</strain>
    </source>
</reference>
<keyword evidence="1" id="KW-0472">Membrane</keyword>
<keyword evidence="1" id="KW-1133">Transmembrane helix</keyword>